<feature type="transmembrane region" description="Helical" evidence="6">
    <location>
        <begin position="272"/>
        <end position="288"/>
    </location>
</feature>
<reference evidence="9" key="1">
    <citation type="submission" date="2016-10" db="EMBL/GenBank/DDBJ databases">
        <authorList>
            <person name="Varghese N."/>
            <person name="Submissions S."/>
        </authorList>
    </citation>
    <scope>NUCLEOTIDE SEQUENCE [LARGE SCALE GENOMIC DNA]</scope>
    <source>
        <strain evidence="9">XJ109</strain>
    </source>
</reference>
<dbReference type="RefSeq" id="WP_092907137.1">
    <property type="nucleotide sequence ID" value="NZ_FOUZ01000004.1"/>
</dbReference>
<dbReference type="EMBL" id="FOUZ01000004">
    <property type="protein sequence ID" value="SFM92693.1"/>
    <property type="molecule type" value="Genomic_DNA"/>
</dbReference>
<feature type="transmembrane region" description="Helical" evidence="6">
    <location>
        <begin position="12"/>
        <end position="29"/>
    </location>
</feature>
<dbReference type="Proteomes" id="UP000199149">
    <property type="component" value="Unassembled WGS sequence"/>
</dbReference>
<dbReference type="SUPFAM" id="SSF103481">
    <property type="entry name" value="Multidrug resistance efflux transporter EmrE"/>
    <property type="match status" value="2"/>
</dbReference>
<feature type="transmembrane region" description="Helical" evidence="6">
    <location>
        <begin position="201"/>
        <end position="222"/>
    </location>
</feature>
<keyword evidence="5 6" id="KW-0472">Membrane</keyword>
<dbReference type="STRING" id="684065.SAMN05421738_104132"/>
<dbReference type="PANTHER" id="PTHR32322:SF2">
    <property type="entry name" value="EAMA DOMAIN-CONTAINING PROTEIN"/>
    <property type="match status" value="1"/>
</dbReference>
<keyword evidence="3 6" id="KW-0812">Transmembrane</keyword>
<comment type="similarity">
    <text evidence="2">Belongs to the EamA transporter family.</text>
</comment>
<organism evidence="8 9">
    <name type="scientific">Algoriella xinjiangensis</name>
    <dbReference type="NCBI Taxonomy" id="684065"/>
    <lineage>
        <taxon>Bacteria</taxon>
        <taxon>Pseudomonadati</taxon>
        <taxon>Bacteroidota</taxon>
        <taxon>Flavobacteriia</taxon>
        <taxon>Flavobacteriales</taxon>
        <taxon>Weeksellaceae</taxon>
        <taxon>Algoriella</taxon>
    </lineage>
</organism>
<evidence type="ECO:0000256" key="4">
    <source>
        <dbReference type="ARBA" id="ARBA00022989"/>
    </source>
</evidence>
<feature type="transmembrane region" description="Helical" evidence="6">
    <location>
        <begin position="126"/>
        <end position="144"/>
    </location>
</feature>
<feature type="transmembrane region" description="Helical" evidence="6">
    <location>
        <begin position="294"/>
        <end position="315"/>
    </location>
</feature>
<dbReference type="PANTHER" id="PTHR32322">
    <property type="entry name" value="INNER MEMBRANE TRANSPORTER"/>
    <property type="match status" value="1"/>
</dbReference>
<feature type="transmembrane region" description="Helical" evidence="6">
    <location>
        <begin position="156"/>
        <end position="180"/>
    </location>
</feature>
<dbReference type="InterPro" id="IPR000620">
    <property type="entry name" value="EamA_dom"/>
</dbReference>
<evidence type="ECO:0000256" key="5">
    <source>
        <dbReference type="ARBA" id="ARBA00023136"/>
    </source>
</evidence>
<feature type="transmembrane region" description="Helical" evidence="6">
    <location>
        <begin position="35"/>
        <end position="57"/>
    </location>
</feature>
<feature type="domain" description="EamA" evidence="7">
    <location>
        <begin position="162"/>
        <end position="311"/>
    </location>
</feature>
<dbReference type="AlphaFoldDB" id="A0A1I4UVB7"/>
<evidence type="ECO:0000256" key="6">
    <source>
        <dbReference type="SAM" id="Phobius"/>
    </source>
</evidence>
<name>A0A1I4UVB7_9FLAO</name>
<dbReference type="GO" id="GO:0016020">
    <property type="term" value="C:membrane"/>
    <property type="evidence" value="ECO:0007669"/>
    <property type="project" value="UniProtKB-SubCell"/>
</dbReference>
<evidence type="ECO:0000313" key="8">
    <source>
        <dbReference type="EMBL" id="SFM92693.1"/>
    </source>
</evidence>
<evidence type="ECO:0000256" key="3">
    <source>
        <dbReference type="ARBA" id="ARBA00022692"/>
    </source>
</evidence>
<keyword evidence="9" id="KW-1185">Reference proteome</keyword>
<keyword evidence="4 6" id="KW-1133">Transmembrane helix</keyword>
<feature type="transmembrane region" description="Helical" evidence="6">
    <location>
        <begin position="95"/>
        <end position="114"/>
    </location>
</feature>
<protein>
    <submittedName>
        <fullName evidence="8">Permease of the drug/metabolite transporter (DMT) superfamily</fullName>
    </submittedName>
</protein>
<gene>
    <name evidence="8" type="ORF">SAMN05421738_104132</name>
</gene>
<accession>A0A1I4UVB7</accession>
<evidence type="ECO:0000313" key="9">
    <source>
        <dbReference type="Proteomes" id="UP000199149"/>
    </source>
</evidence>
<sequence>MKGSQPSKMLIILAYFVVYVVWGSTYFFIDKALHGFSPFILGSFRFIAASTLLMGYCKMRGYKLWNKQIVKQCMFTGFMLLFIDMAGIIWSEQFLPSGIVAIMAASAAIWFIVLDKPKWKQNFSSLPTILGVILGFLGVLMLFYEQTTSTHVNPEQQFLNTIGMIVLIICAIAWTLGSLYSKHISDKQKKDVVKPKQDLHIMVKTAWQMITAGVLFNTVAMLNGEYARFELSNVTTEDWLSMAYLTTFGSILAFGSYVWLLQVRPAVEVSTYAYVNPIVAVALSYFFSDDVVTHLQIYGLGVILFSVLLMNWNLYKNTKIVQKILHFVSEKRFTSAH</sequence>
<evidence type="ECO:0000256" key="1">
    <source>
        <dbReference type="ARBA" id="ARBA00004141"/>
    </source>
</evidence>
<proteinExistence type="inferred from homology"/>
<evidence type="ECO:0000259" key="7">
    <source>
        <dbReference type="Pfam" id="PF00892"/>
    </source>
</evidence>
<feature type="domain" description="EamA" evidence="7">
    <location>
        <begin position="11"/>
        <end position="143"/>
    </location>
</feature>
<dbReference type="OrthoDB" id="9812547at2"/>
<evidence type="ECO:0000256" key="2">
    <source>
        <dbReference type="ARBA" id="ARBA00007362"/>
    </source>
</evidence>
<comment type="subcellular location">
    <subcellularLocation>
        <location evidence="1">Membrane</location>
        <topology evidence="1">Multi-pass membrane protein</topology>
    </subcellularLocation>
</comment>
<dbReference type="InterPro" id="IPR037185">
    <property type="entry name" value="EmrE-like"/>
</dbReference>
<feature type="transmembrane region" description="Helical" evidence="6">
    <location>
        <begin position="69"/>
        <end position="89"/>
    </location>
</feature>
<feature type="transmembrane region" description="Helical" evidence="6">
    <location>
        <begin position="242"/>
        <end position="260"/>
    </location>
</feature>
<dbReference type="Pfam" id="PF00892">
    <property type="entry name" value="EamA"/>
    <property type="match status" value="2"/>
</dbReference>
<dbReference type="InterPro" id="IPR050638">
    <property type="entry name" value="AA-Vitamin_Transporters"/>
</dbReference>